<proteinExistence type="predicted"/>
<feature type="domain" description="Transposase-associated" evidence="1">
    <location>
        <begin position="5"/>
        <end position="77"/>
    </location>
</feature>
<accession>A0AAV3PRZ7</accession>
<evidence type="ECO:0000313" key="3">
    <source>
        <dbReference type="Proteomes" id="UP001454036"/>
    </source>
</evidence>
<dbReference type="AlphaFoldDB" id="A0AAV3PRZ7"/>
<protein>
    <recommendedName>
        <fullName evidence="1">Transposase-associated domain-containing protein</fullName>
    </recommendedName>
</protein>
<sequence length="131" mass="15181">MAGSRRWMYERHNSDGSYNEKHFKGVANFLIHAGKHAQLIGTDTIRYPCSCSQNIYVFSNVEVDMHICENEFVDGYEYPNIISEYGVGSRNVNDDHNNEIVNMIEDLLWIHDDNDDANHIHEDPNVTTVEY</sequence>
<name>A0AAV3PRZ7_LITER</name>
<keyword evidence="3" id="KW-1185">Reference proteome</keyword>
<dbReference type="Proteomes" id="UP001454036">
    <property type="component" value="Unassembled WGS sequence"/>
</dbReference>
<comment type="caution">
    <text evidence="2">The sequence shown here is derived from an EMBL/GenBank/DDBJ whole genome shotgun (WGS) entry which is preliminary data.</text>
</comment>
<organism evidence="2 3">
    <name type="scientific">Lithospermum erythrorhizon</name>
    <name type="common">Purple gromwell</name>
    <name type="synonym">Lithospermum officinale var. erythrorhizon</name>
    <dbReference type="NCBI Taxonomy" id="34254"/>
    <lineage>
        <taxon>Eukaryota</taxon>
        <taxon>Viridiplantae</taxon>
        <taxon>Streptophyta</taxon>
        <taxon>Embryophyta</taxon>
        <taxon>Tracheophyta</taxon>
        <taxon>Spermatophyta</taxon>
        <taxon>Magnoliopsida</taxon>
        <taxon>eudicotyledons</taxon>
        <taxon>Gunneridae</taxon>
        <taxon>Pentapetalae</taxon>
        <taxon>asterids</taxon>
        <taxon>lamiids</taxon>
        <taxon>Boraginales</taxon>
        <taxon>Boraginaceae</taxon>
        <taxon>Boraginoideae</taxon>
        <taxon>Lithospermeae</taxon>
        <taxon>Lithospermum</taxon>
    </lineage>
</organism>
<evidence type="ECO:0000313" key="2">
    <source>
        <dbReference type="EMBL" id="GAA0153692.1"/>
    </source>
</evidence>
<dbReference type="Pfam" id="PF13963">
    <property type="entry name" value="Transpos_assoc"/>
    <property type="match status" value="1"/>
</dbReference>
<gene>
    <name evidence="2" type="ORF">LIER_43246</name>
</gene>
<dbReference type="InterPro" id="IPR029480">
    <property type="entry name" value="Transpos_assoc"/>
</dbReference>
<reference evidence="2 3" key="1">
    <citation type="submission" date="2024-01" db="EMBL/GenBank/DDBJ databases">
        <title>The complete chloroplast genome sequence of Lithospermum erythrorhizon: insights into the phylogenetic relationship among Boraginaceae species and the maternal lineages of purple gromwells.</title>
        <authorList>
            <person name="Okada T."/>
            <person name="Watanabe K."/>
        </authorList>
    </citation>
    <scope>NUCLEOTIDE SEQUENCE [LARGE SCALE GENOMIC DNA]</scope>
</reference>
<dbReference type="EMBL" id="BAABME010033688">
    <property type="protein sequence ID" value="GAA0153692.1"/>
    <property type="molecule type" value="Genomic_DNA"/>
</dbReference>
<evidence type="ECO:0000259" key="1">
    <source>
        <dbReference type="Pfam" id="PF13963"/>
    </source>
</evidence>